<keyword evidence="3" id="KW-0998">Cell outer membrane</keyword>
<feature type="domain" description="TonB-dependent receptor-like beta-barrel" evidence="6">
    <location>
        <begin position="343"/>
        <end position="916"/>
    </location>
</feature>
<organism evidence="8 9">
    <name type="scientific">Sulfidibacter corallicola</name>
    <dbReference type="NCBI Taxonomy" id="2818388"/>
    <lineage>
        <taxon>Bacteria</taxon>
        <taxon>Pseudomonadati</taxon>
        <taxon>Acidobacteriota</taxon>
        <taxon>Holophagae</taxon>
        <taxon>Acanthopleuribacterales</taxon>
        <taxon>Acanthopleuribacteraceae</taxon>
        <taxon>Sulfidibacter</taxon>
    </lineage>
</organism>
<evidence type="ECO:0000256" key="1">
    <source>
        <dbReference type="ARBA" id="ARBA00004442"/>
    </source>
</evidence>
<feature type="chain" id="PRO_5035172330" evidence="5">
    <location>
        <begin position="26"/>
        <end position="950"/>
    </location>
</feature>
<gene>
    <name evidence="8" type="ORF">J3U87_23395</name>
</gene>
<dbReference type="InterPro" id="IPR012910">
    <property type="entry name" value="Plug_dom"/>
</dbReference>
<dbReference type="EMBL" id="CP071793">
    <property type="protein sequence ID" value="QTD48536.1"/>
    <property type="molecule type" value="Genomic_DNA"/>
</dbReference>
<evidence type="ECO:0000256" key="3">
    <source>
        <dbReference type="ARBA" id="ARBA00023237"/>
    </source>
</evidence>
<dbReference type="Gene3D" id="2.40.170.20">
    <property type="entry name" value="TonB-dependent receptor, beta-barrel domain"/>
    <property type="match status" value="1"/>
</dbReference>
<dbReference type="PANTHER" id="PTHR40980">
    <property type="entry name" value="PLUG DOMAIN-CONTAINING PROTEIN"/>
    <property type="match status" value="1"/>
</dbReference>
<dbReference type="Gene3D" id="2.170.130.10">
    <property type="entry name" value="TonB-dependent receptor, plug domain"/>
    <property type="match status" value="1"/>
</dbReference>
<evidence type="ECO:0000313" key="8">
    <source>
        <dbReference type="EMBL" id="QTD48536.1"/>
    </source>
</evidence>
<feature type="signal peptide" evidence="5">
    <location>
        <begin position="1"/>
        <end position="25"/>
    </location>
</feature>
<evidence type="ECO:0000259" key="7">
    <source>
        <dbReference type="Pfam" id="PF07715"/>
    </source>
</evidence>
<dbReference type="InterPro" id="IPR010104">
    <property type="entry name" value="TonB_rcpt_bac"/>
</dbReference>
<dbReference type="InterPro" id="IPR036942">
    <property type="entry name" value="Beta-barrel_TonB_sf"/>
</dbReference>
<keyword evidence="8" id="KW-0675">Receptor</keyword>
<reference evidence="8" key="1">
    <citation type="submission" date="2021-03" db="EMBL/GenBank/DDBJ databases">
        <title>Acanthopleuribacteraceae sp. M133.</title>
        <authorList>
            <person name="Wang G."/>
        </authorList>
    </citation>
    <scope>NUCLEOTIDE SEQUENCE</scope>
    <source>
        <strain evidence="8">M133</strain>
    </source>
</reference>
<keyword evidence="4" id="KW-0798">TonB box</keyword>
<evidence type="ECO:0000313" key="9">
    <source>
        <dbReference type="Proteomes" id="UP000663929"/>
    </source>
</evidence>
<dbReference type="InterPro" id="IPR000531">
    <property type="entry name" value="Beta-barrel_TonB"/>
</dbReference>
<comment type="similarity">
    <text evidence="4">Belongs to the TonB-dependent receptor family.</text>
</comment>
<name>A0A8A4TF07_SULCO</name>
<evidence type="ECO:0000256" key="4">
    <source>
        <dbReference type="RuleBase" id="RU003357"/>
    </source>
</evidence>
<sequence length="950" mass="104005">MKRAFIFFGLFSLALAFGLVPLAFAQESDQAASPQQGSPEEEEEIKIDEQMEVVGIRRSLTTAAEIKKVEVGVVDAITSEGIGRFPDTNLAESMQRIPGVSIDRRNNEGNQVSVRGFGPSFNLVTLNGRQMPAAATQKQEGDSTAEQSRAFNFAEISPDSIAGVKVYKSSRADVTTGGIGATVDINTARPFDLGERTLVGSIKGLADTSNAEGEDFTPEASFLVSDIFLGGRFGALLTGSYSVRDSRESFVGTDGWLRVGNANIDDSAIDRSLNPTGQVWLPRNLVVDQSDHERSRFNGQAVFQFVPNSRFKATIDYTVSEYEDTIERSQTGIWFESPNPSGATDANGTVINPTINSNPATNVGALDFQGYSDVVKTENDSVGINLDFQLADNLNFTLDVHDSTSEAQPDGISSDFLVILSGPLGVSTTVNYDGGDIPSTSINDSDVPIVNPHLSGGYDDAHGLRPNIDLLRNKGVKNQVQQAQFAGQWANLSGGALRSIHFGAAVTDYEIDTSWIFDLGVQGQPACATCNDLVTLSETEFTEVFPTTLIFNARSVFDEFVGGLPSVFDLTNANKHRVSEETTSAYVQFDWEAEISGMPFKALGGIRYEKTDVTGTTIQNNPEAMVYISPTEFRAQFSDEETAYSLADEYDVFLPSLSTSLELRQNLITRFSYGRSLARPDLNSMKPALLIGDARPGGPYNASQGNPGLKPYISDNIDLSIEWYYQNGSYAALTYFRKWVDNYIVSVINQGTIVGDLGFELTDPNPQDDPNFPANTAGGPDDEVIVWDILSFENGESASVDGWELALQHMFQGTGFGGQLNFTMVDGDVEYDVRALDQSVALTGLSDSANLVVFYETSRIKIRTAYNWRDEFLLSANQLRQMNEPVFIEAYGQWDIRLGYDLLMRGGMTIYVEGLNVTGEPMKAHGRFDNQFLLYAEQEPRYNVGLRSRF</sequence>
<comment type="subcellular location">
    <subcellularLocation>
        <location evidence="1 4">Cell outer membrane</location>
    </subcellularLocation>
</comment>
<dbReference type="Pfam" id="PF07715">
    <property type="entry name" value="Plug"/>
    <property type="match status" value="1"/>
</dbReference>
<dbReference type="Proteomes" id="UP000663929">
    <property type="component" value="Chromosome"/>
</dbReference>
<feature type="domain" description="TonB-dependent receptor plug" evidence="7">
    <location>
        <begin position="73"/>
        <end position="180"/>
    </location>
</feature>
<proteinExistence type="inferred from homology"/>
<dbReference type="NCBIfam" id="TIGR01782">
    <property type="entry name" value="TonB-Xanth-Caul"/>
    <property type="match status" value="1"/>
</dbReference>
<keyword evidence="9" id="KW-1185">Reference proteome</keyword>
<dbReference type="Pfam" id="PF00593">
    <property type="entry name" value="TonB_dep_Rec_b-barrel"/>
    <property type="match status" value="1"/>
</dbReference>
<dbReference type="InterPro" id="IPR037066">
    <property type="entry name" value="Plug_dom_sf"/>
</dbReference>
<dbReference type="KEGG" id="scor:J3U87_23395"/>
<protein>
    <submittedName>
        <fullName evidence="8">TonB-dependent receptor</fullName>
    </submittedName>
</protein>
<evidence type="ECO:0000256" key="2">
    <source>
        <dbReference type="ARBA" id="ARBA00023136"/>
    </source>
</evidence>
<dbReference type="AlphaFoldDB" id="A0A8A4TF07"/>
<keyword evidence="5" id="KW-0732">Signal</keyword>
<evidence type="ECO:0000256" key="5">
    <source>
        <dbReference type="SAM" id="SignalP"/>
    </source>
</evidence>
<dbReference type="RefSeq" id="WP_237378193.1">
    <property type="nucleotide sequence ID" value="NZ_CP071793.1"/>
</dbReference>
<dbReference type="GO" id="GO:0009279">
    <property type="term" value="C:cell outer membrane"/>
    <property type="evidence" value="ECO:0007669"/>
    <property type="project" value="UniProtKB-SubCell"/>
</dbReference>
<dbReference type="PANTHER" id="PTHR40980:SF3">
    <property type="entry name" value="TONB-DEPENDENT RECEPTOR-LIKE BETA-BARREL DOMAIN-CONTAINING PROTEIN"/>
    <property type="match status" value="1"/>
</dbReference>
<keyword evidence="2 4" id="KW-0472">Membrane</keyword>
<evidence type="ECO:0000259" key="6">
    <source>
        <dbReference type="Pfam" id="PF00593"/>
    </source>
</evidence>
<accession>A0A8A4TF07</accession>
<dbReference type="SUPFAM" id="SSF56935">
    <property type="entry name" value="Porins"/>
    <property type="match status" value="1"/>
</dbReference>